<protein>
    <submittedName>
        <fullName evidence="2">Uncharacterized protein</fullName>
    </submittedName>
</protein>
<sequence length="188" mass="20695">MRAIGALGAQQARRGVAGGQAPGLRPAPVGTVRRHHRWAFGNPRLTGALGAAFEPPDHAITARLSLQRQQRPIGRGGGGGLRVRRPADKQSDAQRHNDSHDGTQHASCAPTYHNDFSMILRQDGSKLSFLVKKIKPTWAPRAGQADHLSAPNRRQKSCAQAQTPIRQQLSQPPREETPPRHERRRRLP</sequence>
<dbReference type="AlphaFoldDB" id="A0A1Y2K7R5"/>
<reference evidence="2 3" key="1">
    <citation type="journal article" date="2016" name="BMC Genomics">
        <title>Combined genomic and structural analyses of a cultured magnetotactic bacterium reveals its niche adaptation to a dynamic environment.</title>
        <authorList>
            <person name="Araujo A.C."/>
            <person name="Morillo V."/>
            <person name="Cypriano J."/>
            <person name="Teixeira L.C."/>
            <person name="Leao P."/>
            <person name="Lyra S."/>
            <person name="Almeida L.G."/>
            <person name="Bazylinski D.A."/>
            <person name="Vasconcellos A.T."/>
            <person name="Abreu F."/>
            <person name="Lins U."/>
        </authorList>
    </citation>
    <scope>NUCLEOTIDE SEQUENCE [LARGE SCALE GENOMIC DNA]</scope>
    <source>
        <strain evidence="2 3">IT-1</strain>
    </source>
</reference>
<feature type="region of interest" description="Disordered" evidence="1">
    <location>
        <begin position="140"/>
        <end position="188"/>
    </location>
</feature>
<dbReference type="EMBL" id="LVJN01000018">
    <property type="protein sequence ID" value="OSM04815.1"/>
    <property type="molecule type" value="Genomic_DNA"/>
</dbReference>
<keyword evidence="3" id="KW-1185">Reference proteome</keyword>
<evidence type="ECO:0000313" key="3">
    <source>
        <dbReference type="Proteomes" id="UP000194003"/>
    </source>
</evidence>
<gene>
    <name evidence="2" type="ORF">MAIT1_02911</name>
</gene>
<feature type="compositionally biased region" description="Basic and acidic residues" evidence="1">
    <location>
        <begin position="85"/>
        <end position="103"/>
    </location>
</feature>
<accession>A0A1Y2K7R5</accession>
<evidence type="ECO:0000313" key="2">
    <source>
        <dbReference type="EMBL" id="OSM04815.1"/>
    </source>
</evidence>
<comment type="caution">
    <text evidence="2">The sequence shown here is derived from an EMBL/GenBank/DDBJ whole genome shotgun (WGS) entry which is preliminary data.</text>
</comment>
<feature type="region of interest" description="Disordered" evidence="1">
    <location>
        <begin position="64"/>
        <end position="109"/>
    </location>
</feature>
<feature type="compositionally biased region" description="Low complexity" evidence="1">
    <location>
        <begin position="1"/>
        <end position="15"/>
    </location>
</feature>
<evidence type="ECO:0000256" key="1">
    <source>
        <dbReference type="SAM" id="MobiDB-lite"/>
    </source>
</evidence>
<proteinExistence type="predicted"/>
<feature type="compositionally biased region" description="Polar residues" evidence="1">
    <location>
        <begin position="157"/>
        <end position="171"/>
    </location>
</feature>
<dbReference type="STRING" id="1434232.MAIT1_02911"/>
<organism evidence="2 3">
    <name type="scientific">Magnetofaba australis IT-1</name>
    <dbReference type="NCBI Taxonomy" id="1434232"/>
    <lineage>
        <taxon>Bacteria</taxon>
        <taxon>Pseudomonadati</taxon>
        <taxon>Pseudomonadota</taxon>
        <taxon>Magnetococcia</taxon>
        <taxon>Magnetococcales</taxon>
        <taxon>Magnetococcaceae</taxon>
        <taxon>Magnetofaba</taxon>
    </lineage>
</organism>
<dbReference type="Proteomes" id="UP000194003">
    <property type="component" value="Unassembled WGS sequence"/>
</dbReference>
<feature type="region of interest" description="Disordered" evidence="1">
    <location>
        <begin position="1"/>
        <end position="28"/>
    </location>
</feature>
<name>A0A1Y2K7R5_9PROT</name>